<feature type="compositionally biased region" description="Basic and acidic residues" evidence="1">
    <location>
        <begin position="372"/>
        <end position="389"/>
    </location>
</feature>
<evidence type="ECO:0000313" key="3">
    <source>
        <dbReference type="Proteomes" id="UP000516428"/>
    </source>
</evidence>
<dbReference type="RefSeq" id="WP_188336440.1">
    <property type="nucleotide sequence ID" value="NZ_CP061281.1"/>
</dbReference>
<organism evidence="2 3">
    <name type="scientific">Streptomyces xanthii</name>
    <dbReference type="NCBI Taxonomy" id="2768069"/>
    <lineage>
        <taxon>Bacteria</taxon>
        <taxon>Bacillati</taxon>
        <taxon>Actinomycetota</taxon>
        <taxon>Actinomycetes</taxon>
        <taxon>Kitasatosporales</taxon>
        <taxon>Streptomycetaceae</taxon>
        <taxon>Streptomyces</taxon>
    </lineage>
</organism>
<dbReference type="Proteomes" id="UP000516428">
    <property type="component" value="Chromosome"/>
</dbReference>
<keyword evidence="3" id="KW-1185">Reference proteome</keyword>
<dbReference type="EMBL" id="CP061281">
    <property type="protein sequence ID" value="QNS03689.1"/>
    <property type="molecule type" value="Genomic_DNA"/>
</dbReference>
<feature type="compositionally biased region" description="Low complexity" evidence="1">
    <location>
        <begin position="483"/>
        <end position="494"/>
    </location>
</feature>
<reference evidence="2 3" key="1">
    <citation type="submission" date="2020-09" db="EMBL/GenBank/DDBJ databases">
        <title>A novel species.</title>
        <authorList>
            <person name="Gao J."/>
        </authorList>
    </citation>
    <scope>NUCLEOTIDE SEQUENCE [LARGE SCALE GENOMIC DNA]</scope>
    <source>
        <strain evidence="2 3">CRXT-Y-14</strain>
    </source>
</reference>
<feature type="region of interest" description="Disordered" evidence="1">
    <location>
        <begin position="360"/>
        <end position="392"/>
    </location>
</feature>
<feature type="compositionally biased region" description="Basic residues" evidence="1">
    <location>
        <begin position="495"/>
        <end position="514"/>
    </location>
</feature>
<accession>A0A7H1B4N4</accession>
<feature type="compositionally biased region" description="Basic and acidic residues" evidence="1">
    <location>
        <begin position="473"/>
        <end position="482"/>
    </location>
</feature>
<evidence type="ECO:0000256" key="1">
    <source>
        <dbReference type="SAM" id="MobiDB-lite"/>
    </source>
</evidence>
<protein>
    <submittedName>
        <fullName evidence="2">DUF4192 domain-containing protein</fullName>
    </submittedName>
</protein>
<sequence>MTNHSEPVGVTGEAKITLRSAGELAEALPYLLGFRPEDCIVLVALHEGRFGGRVRLGIPDRPEDWPAVADLLARCLIGECVRRDGKPDSIIAFLCQDPAPARAGTGRLTMERLRPLAQLLRTACGALDVPVTEALCLSADHYWSYCCVRPDCCPPDGNPVTGPGTSVMAATAAYAGIQVRASEQEVKARLAPLVTALGPEQERALDAASMDLVPRMLSPHRRADVEAQTLDLARLCMRRLADASSAPDALEADLKDDELLAHDEAAVLILGLQDRETRDRAAEWMEGDEAACALRLWRALARRCVGDYCEHAAAPLTLAGWVAWSLGDTVEADVALEMALGADPDYVFARLLNEARSGGLDPEPVRRSLRGRRADHDEASDPLVDRGEGDAEAAGIREAVAAGIREAEDTGFREREVASITEGEAAGLTEGAAVGITEGEGGSGEQTSEPLVPGTKHVVDPGVSRAARGLEAALRRRGERRPGAGTRPGRAGTRAPRRPSGRRRIVHQRQRGEG</sequence>
<feature type="region of interest" description="Disordered" evidence="1">
    <location>
        <begin position="421"/>
        <end position="514"/>
    </location>
</feature>
<dbReference type="AlphaFoldDB" id="A0A7H1B4N4"/>
<dbReference type="InterPro" id="IPR025447">
    <property type="entry name" value="DUF4192"/>
</dbReference>
<proteinExistence type="predicted"/>
<dbReference type="KEGG" id="sxn:IAG42_08635"/>
<gene>
    <name evidence="2" type="ORF">IAG42_08635</name>
</gene>
<dbReference type="Pfam" id="PF13830">
    <property type="entry name" value="DUF4192"/>
    <property type="match status" value="1"/>
</dbReference>
<name>A0A7H1B4N4_9ACTN</name>
<feature type="compositionally biased region" description="Low complexity" evidence="1">
    <location>
        <begin position="422"/>
        <end position="437"/>
    </location>
</feature>
<evidence type="ECO:0000313" key="2">
    <source>
        <dbReference type="EMBL" id="QNS03689.1"/>
    </source>
</evidence>